<dbReference type="GO" id="GO:0005886">
    <property type="term" value="C:plasma membrane"/>
    <property type="evidence" value="ECO:0007669"/>
    <property type="project" value="UniProtKB-SubCell"/>
</dbReference>
<dbReference type="CDD" id="cd13123">
    <property type="entry name" value="MATE_MurJ_like"/>
    <property type="match status" value="1"/>
</dbReference>
<evidence type="ECO:0000256" key="7">
    <source>
        <dbReference type="ARBA" id="ARBA00023136"/>
    </source>
</evidence>
<dbReference type="GO" id="GO:0034204">
    <property type="term" value="P:lipid translocation"/>
    <property type="evidence" value="ECO:0007669"/>
    <property type="project" value="TreeGrafter"/>
</dbReference>
<evidence type="ECO:0000256" key="1">
    <source>
        <dbReference type="ARBA" id="ARBA00004651"/>
    </source>
</evidence>
<feature type="transmembrane region" description="Helical" evidence="10">
    <location>
        <begin position="406"/>
        <end position="424"/>
    </location>
</feature>
<evidence type="ECO:0000313" key="12">
    <source>
        <dbReference type="EMBL" id="ACK74450.1"/>
    </source>
</evidence>
<dbReference type="Pfam" id="PF03023">
    <property type="entry name" value="MurJ"/>
    <property type="match status" value="1"/>
</dbReference>
<feature type="transmembrane region" description="Helical" evidence="10">
    <location>
        <begin position="181"/>
        <end position="210"/>
    </location>
</feature>
<keyword evidence="10 11" id="KW-0813">Transport</keyword>
<accession>A0A0H3C088</accession>
<dbReference type="UniPathway" id="UPA00219"/>
<sequence>MNKYVVSTILVMISTFFSRIMGFVKIKIFSYYFGANLDADIFNYVFNIPNNLRKILSEGAMTSAFLPEFTHEKNKSHEKAVSFFRTVITFNIISIGLIVLVMIIFAKPIMYFISYYRGENLIFASSVFGYLVLYILLISLSSIFVSVLNSYKIFFIPSFSPIMLSFGIILSIFLFYGRFGIYSAVIGVILGGVLQFLIPFANCLMIGFAWKPTFYFREKVFLNFLTRWLRMIFGFSISIITQQISFALASTLEIGSVSILSNAVVYYQLPVGIFYISITTVIFPKMAEHAVLGNNIKLNALLVDGIKILLLIFIPVSFLMFIWSDYILNLFLMGGKFSIYDTQKTASVLKCFLLGLLFYSMFGFFQKYYFSIRDAKTPFYLSVLFSILDIALSVFGINYYGLNALALAQSISFMICVIVFYFIILKRGVKIDLIEILFVLLKSIITLFPLYAIYFFFEKFQWDVGFSFKNLYFLMAAGIVSIFVLFICYSVLGINKLFRYIRRDAL</sequence>
<dbReference type="GO" id="GO:0015648">
    <property type="term" value="F:lipid-linked peptidoglycan transporter activity"/>
    <property type="evidence" value="ECO:0007669"/>
    <property type="project" value="UniProtKB-UniRule"/>
</dbReference>
<dbReference type="HAMAP" id="MF_02078">
    <property type="entry name" value="MurJ_MviN"/>
    <property type="match status" value="1"/>
</dbReference>
<keyword evidence="7 10" id="KW-0472">Membrane</keyword>
<dbReference type="RefSeq" id="WP_012597305.1">
    <property type="nucleotide sequence ID" value="NC_011728.1"/>
</dbReference>
<dbReference type="InterPro" id="IPR004268">
    <property type="entry name" value="MurJ"/>
</dbReference>
<dbReference type="GO" id="GO:0071555">
    <property type="term" value="P:cell wall organization"/>
    <property type="evidence" value="ECO:0007669"/>
    <property type="project" value="UniProtKB-UniRule"/>
</dbReference>
<dbReference type="InterPro" id="IPR051050">
    <property type="entry name" value="Lipid_II_flippase_MurJ/MviN"/>
</dbReference>
<keyword evidence="6 10" id="KW-1133">Transmembrane helix</keyword>
<feature type="transmembrane region" description="Helical" evidence="10">
    <location>
        <begin position="83"/>
        <end position="106"/>
    </location>
</feature>
<dbReference type="GO" id="GO:0008360">
    <property type="term" value="P:regulation of cell shape"/>
    <property type="evidence" value="ECO:0007669"/>
    <property type="project" value="UniProtKB-UniRule"/>
</dbReference>
<keyword evidence="5 10" id="KW-0573">Peptidoglycan synthesis</keyword>
<feature type="transmembrane region" description="Helical" evidence="10">
    <location>
        <begin position="377"/>
        <end position="400"/>
    </location>
</feature>
<proteinExistence type="inferred from homology"/>
<comment type="similarity">
    <text evidence="9 10 11">Belongs to the MurJ/MviN family.</text>
</comment>
<feature type="transmembrane region" description="Helical" evidence="10">
    <location>
        <begin position="121"/>
        <end position="147"/>
    </location>
</feature>
<feature type="transmembrane region" description="Helical" evidence="10">
    <location>
        <begin position="154"/>
        <end position="175"/>
    </location>
</feature>
<dbReference type="KEGG" id="bbz:BbuZS7_0840"/>
<feature type="transmembrane region" description="Helical" evidence="10">
    <location>
        <begin position="231"/>
        <end position="252"/>
    </location>
</feature>
<dbReference type="PANTHER" id="PTHR47019">
    <property type="entry name" value="LIPID II FLIPPASE MURJ"/>
    <property type="match status" value="1"/>
</dbReference>
<evidence type="ECO:0000256" key="6">
    <source>
        <dbReference type="ARBA" id="ARBA00022989"/>
    </source>
</evidence>
<feature type="transmembrane region" description="Helical" evidence="10">
    <location>
        <begin position="6"/>
        <end position="24"/>
    </location>
</feature>
<keyword evidence="10 11" id="KW-0961">Cell wall biogenesis/degradation</keyword>
<dbReference type="GO" id="GO:0009252">
    <property type="term" value="P:peptidoglycan biosynthetic process"/>
    <property type="evidence" value="ECO:0007669"/>
    <property type="project" value="UniProtKB-UniRule"/>
</dbReference>
<evidence type="ECO:0000256" key="10">
    <source>
        <dbReference type="HAMAP-Rule" id="MF_02078"/>
    </source>
</evidence>
<feature type="transmembrane region" description="Helical" evidence="10">
    <location>
        <begin position="436"/>
        <end position="457"/>
    </location>
</feature>
<dbReference type="PIRSF" id="PIRSF002869">
    <property type="entry name" value="MviN"/>
    <property type="match status" value="1"/>
</dbReference>
<keyword evidence="10" id="KW-0997">Cell inner membrane</keyword>
<dbReference type="EMBL" id="CP001205">
    <property type="protein sequence ID" value="ACK74450.1"/>
    <property type="molecule type" value="Genomic_DNA"/>
</dbReference>
<keyword evidence="2 10" id="KW-1003">Cell membrane</keyword>
<dbReference type="NCBIfam" id="TIGR01695">
    <property type="entry name" value="murJ_mviN"/>
    <property type="match status" value="1"/>
</dbReference>
<gene>
    <name evidence="12" type="primary">mviN</name>
    <name evidence="10" type="synonym">murJ</name>
    <name evidence="12" type="ordered locus">BbuZS7_0840</name>
</gene>
<evidence type="ECO:0000256" key="8">
    <source>
        <dbReference type="ARBA" id="ARBA00060041"/>
    </source>
</evidence>
<comment type="pathway">
    <text evidence="10">Cell wall biogenesis; peptidoglycan biosynthesis.</text>
</comment>
<reference evidence="12 13" key="1">
    <citation type="journal article" date="2011" name="J. Bacteriol.">
        <title>Whole-genome sequences of thirteen isolates of Borrelia burgdorferi.</title>
        <authorList>
            <person name="Schutzer S.E."/>
            <person name="Fraser-Liggett C.M."/>
            <person name="Casjens S.R."/>
            <person name="Qiu W.G."/>
            <person name="Dunn J.J."/>
            <person name="Mongodin E.F."/>
            <person name="Luft B.J."/>
        </authorList>
    </citation>
    <scope>NUCLEOTIDE SEQUENCE [LARGE SCALE GENOMIC DNA]</scope>
    <source>
        <strain evidence="12 13">ZS7</strain>
    </source>
</reference>
<dbReference type="HOGENOM" id="CLU_006797_5_2_12"/>
<evidence type="ECO:0000256" key="5">
    <source>
        <dbReference type="ARBA" id="ARBA00022984"/>
    </source>
</evidence>
<protein>
    <recommendedName>
        <fullName evidence="10">Probable lipid II flippase MurJ</fullName>
    </recommendedName>
</protein>
<evidence type="ECO:0000313" key="13">
    <source>
        <dbReference type="Proteomes" id="UP000006901"/>
    </source>
</evidence>
<name>A0A0H3C088_BORBZ</name>
<dbReference type="PANTHER" id="PTHR47019:SF1">
    <property type="entry name" value="LIPID II FLIPPASE MURJ"/>
    <property type="match status" value="1"/>
</dbReference>
<keyword evidence="3 10" id="KW-0812">Transmembrane</keyword>
<evidence type="ECO:0000256" key="2">
    <source>
        <dbReference type="ARBA" id="ARBA00022475"/>
    </source>
</evidence>
<comment type="function">
    <text evidence="8 10 11">Involved in peptidoglycan biosynthesis. Transports lipid-linked peptidoglycan precursors from the inner to the outer leaflet of the cytoplasmic membrane.</text>
</comment>
<keyword evidence="4 10" id="KW-0133">Cell shape</keyword>
<feature type="transmembrane region" description="Helical" evidence="10">
    <location>
        <begin position="264"/>
        <end position="287"/>
    </location>
</feature>
<comment type="subcellular location">
    <subcellularLocation>
        <location evidence="10">Cell inner membrane</location>
        <topology evidence="10">Multi-pass membrane protein</topology>
    </subcellularLocation>
    <subcellularLocation>
        <location evidence="1">Cell membrane</location>
        <topology evidence="1">Multi-pass membrane protein</topology>
    </subcellularLocation>
</comment>
<evidence type="ECO:0000256" key="4">
    <source>
        <dbReference type="ARBA" id="ARBA00022960"/>
    </source>
</evidence>
<evidence type="ECO:0000256" key="9">
    <source>
        <dbReference type="ARBA" id="ARBA00061532"/>
    </source>
</evidence>
<evidence type="ECO:0000256" key="11">
    <source>
        <dbReference type="PIRNR" id="PIRNR002869"/>
    </source>
</evidence>
<dbReference type="AlphaFoldDB" id="A0A0H3C088"/>
<feature type="transmembrane region" description="Helical" evidence="10">
    <location>
        <begin position="308"/>
        <end position="327"/>
    </location>
</feature>
<dbReference type="Proteomes" id="UP000006901">
    <property type="component" value="Chromosome"/>
</dbReference>
<evidence type="ECO:0000256" key="3">
    <source>
        <dbReference type="ARBA" id="ARBA00022692"/>
    </source>
</evidence>
<organism evidence="12 13">
    <name type="scientific">Borreliella burgdorferi (strain ZS7)</name>
    <name type="common">Borrelia burgdorferi</name>
    <dbReference type="NCBI Taxonomy" id="445985"/>
    <lineage>
        <taxon>Bacteria</taxon>
        <taxon>Pseudomonadati</taxon>
        <taxon>Spirochaetota</taxon>
        <taxon>Spirochaetia</taxon>
        <taxon>Spirochaetales</taxon>
        <taxon>Borreliaceae</taxon>
        <taxon>Borreliella</taxon>
    </lineage>
</organism>
<feature type="transmembrane region" description="Helical" evidence="10">
    <location>
        <begin position="472"/>
        <end position="494"/>
    </location>
</feature>
<feature type="transmembrane region" description="Helical" evidence="10">
    <location>
        <begin position="347"/>
        <end position="365"/>
    </location>
</feature>
<dbReference type="PRINTS" id="PR01806">
    <property type="entry name" value="VIRFACTRMVIN"/>
</dbReference>